<gene>
    <name evidence="1" type="ORF">MtrunA17_Chr4g0000051</name>
</gene>
<proteinExistence type="predicted"/>
<accession>A0A396I3Q2</accession>
<evidence type="ECO:0000313" key="1">
    <source>
        <dbReference type="EMBL" id="RHN58225.1"/>
    </source>
</evidence>
<comment type="caution">
    <text evidence="1">The sequence shown here is derived from an EMBL/GenBank/DDBJ whole genome shotgun (WGS) entry which is preliminary data.</text>
</comment>
<dbReference type="EMBL" id="PSQE01000004">
    <property type="protein sequence ID" value="RHN58225.1"/>
    <property type="molecule type" value="Genomic_DNA"/>
</dbReference>
<dbReference type="Gramene" id="rna20112">
    <property type="protein sequence ID" value="RHN58225.1"/>
    <property type="gene ID" value="gene20112"/>
</dbReference>
<protein>
    <submittedName>
        <fullName evidence="1">Uncharacterized protein</fullName>
    </submittedName>
</protein>
<name>A0A396I3Q2_MEDTR</name>
<organism evidence="1 2">
    <name type="scientific">Medicago truncatula</name>
    <name type="common">Barrel medic</name>
    <name type="synonym">Medicago tribuloides</name>
    <dbReference type="NCBI Taxonomy" id="3880"/>
    <lineage>
        <taxon>Eukaryota</taxon>
        <taxon>Viridiplantae</taxon>
        <taxon>Streptophyta</taxon>
        <taxon>Embryophyta</taxon>
        <taxon>Tracheophyta</taxon>
        <taxon>Spermatophyta</taxon>
        <taxon>Magnoliopsida</taxon>
        <taxon>eudicotyledons</taxon>
        <taxon>Gunneridae</taxon>
        <taxon>Pentapetalae</taxon>
        <taxon>rosids</taxon>
        <taxon>fabids</taxon>
        <taxon>Fabales</taxon>
        <taxon>Fabaceae</taxon>
        <taxon>Papilionoideae</taxon>
        <taxon>50 kb inversion clade</taxon>
        <taxon>NPAAA clade</taxon>
        <taxon>Hologalegina</taxon>
        <taxon>IRL clade</taxon>
        <taxon>Trifolieae</taxon>
        <taxon>Medicago</taxon>
    </lineage>
</organism>
<sequence length="42" mass="4854">MFSRPGMFKYSSPRQRELVSVESWSAFTHISATSAQLMPYKL</sequence>
<reference evidence="2" key="1">
    <citation type="journal article" date="2018" name="Nat. Plants">
        <title>Whole-genome landscape of Medicago truncatula symbiotic genes.</title>
        <authorList>
            <person name="Pecrix Y."/>
            <person name="Staton S.E."/>
            <person name="Sallet E."/>
            <person name="Lelandais-Briere C."/>
            <person name="Moreau S."/>
            <person name="Carrere S."/>
            <person name="Blein T."/>
            <person name="Jardinaud M.F."/>
            <person name="Latrasse D."/>
            <person name="Zouine M."/>
            <person name="Zahm M."/>
            <person name="Kreplak J."/>
            <person name="Mayjonade B."/>
            <person name="Satge C."/>
            <person name="Perez M."/>
            <person name="Cauet S."/>
            <person name="Marande W."/>
            <person name="Chantry-Darmon C."/>
            <person name="Lopez-Roques C."/>
            <person name="Bouchez O."/>
            <person name="Berard A."/>
            <person name="Debelle F."/>
            <person name="Munos S."/>
            <person name="Bendahmane A."/>
            <person name="Berges H."/>
            <person name="Niebel A."/>
            <person name="Buitink J."/>
            <person name="Frugier F."/>
            <person name="Benhamed M."/>
            <person name="Crespi M."/>
            <person name="Gouzy J."/>
            <person name="Gamas P."/>
        </authorList>
    </citation>
    <scope>NUCLEOTIDE SEQUENCE [LARGE SCALE GENOMIC DNA]</scope>
    <source>
        <strain evidence="2">cv. Jemalong A17</strain>
    </source>
</reference>
<dbReference type="Proteomes" id="UP000265566">
    <property type="component" value="Chromosome 4"/>
</dbReference>
<dbReference type="AlphaFoldDB" id="A0A396I3Q2"/>
<evidence type="ECO:0000313" key="2">
    <source>
        <dbReference type="Proteomes" id="UP000265566"/>
    </source>
</evidence>